<feature type="domain" description="Alpha/beta hydrolase fold-3" evidence="2">
    <location>
        <begin position="151"/>
        <end position="325"/>
    </location>
</feature>
<dbReference type="InterPro" id="IPR050300">
    <property type="entry name" value="GDXG_lipolytic_enzyme"/>
</dbReference>
<dbReference type="Gene3D" id="3.40.50.1820">
    <property type="entry name" value="alpha/beta hydrolase"/>
    <property type="match status" value="1"/>
</dbReference>
<dbReference type="RefSeq" id="XP_066696117.1">
    <property type="nucleotide sequence ID" value="XM_066846626.1"/>
</dbReference>
<dbReference type="GeneID" id="92079688"/>
<evidence type="ECO:0000256" key="1">
    <source>
        <dbReference type="ARBA" id="ARBA00022801"/>
    </source>
</evidence>
<gene>
    <name evidence="3" type="ORF">PG986_010404</name>
</gene>
<evidence type="ECO:0000313" key="4">
    <source>
        <dbReference type="Proteomes" id="UP001391051"/>
    </source>
</evidence>
<name>A0ABR1Q253_9PEZI</name>
<reference evidence="3 4" key="1">
    <citation type="submission" date="2023-01" db="EMBL/GenBank/DDBJ databases">
        <title>Analysis of 21 Apiospora genomes using comparative genomics revels a genus with tremendous synthesis potential of carbohydrate active enzymes and secondary metabolites.</title>
        <authorList>
            <person name="Sorensen T."/>
        </authorList>
    </citation>
    <scope>NUCLEOTIDE SEQUENCE [LARGE SCALE GENOMIC DNA]</scope>
    <source>
        <strain evidence="3 4">CBS 24483</strain>
    </source>
</reference>
<dbReference type="PANTHER" id="PTHR48081">
    <property type="entry name" value="AB HYDROLASE SUPERFAMILY PROTEIN C4A8.06C"/>
    <property type="match status" value="1"/>
</dbReference>
<dbReference type="SUPFAM" id="SSF53474">
    <property type="entry name" value="alpha/beta-Hydrolases"/>
    <property type="match status" value="1"/>
</dbReference>
<evidence type="ECO:0000313" key="3">
    <source>
        <dbReference type="EMBL" id="KAK7946083.1"/>
    </source>
</evidence>
<keyword evidence="1" id="KW-0378">Hydrolase</keyword>
<dbReference type="InterPro" id="IPR013094">
    <property type="entry name" value="AB_hydrolase_3"/>
</dbReference>
<sequence length="347" mass="37070">MAKPSNSATVAEPLSSLPWLARQPQSSIYNVCYLATLLLVRVPYWILKWTLFKSLRPAPTWSLRQSLMVTLIKASIHGASVQETPTPLSLEPGKEKEQFLVARPASEADYVGPLRSDAVAPAPVGITCFTHKPDTTTTGKQKSSSSSSMVMLHVHGGAFVIGDGRIDQMGYGASMLLRHAGVRRVYSVQYRLACRPDPVPFPGALQDVLTSYLYLVRELGVSAKNVVVSGDSAGGNLIPLPHSAVLFSPWVAPAQCLGPDAVVTSNPHYGTDILAPAFLRWGAAAYSRLGPASDPYISPLGHPFVTPVPLFVNVGGAEVLEVEGCGGVREVTGKIGEFIRRKTLASG</sequence>
<dbReference type="InterPro" id="IPR029058">
    <property type="entry name" value="AB_hydrolase_fold"/>
</dbReference>
<dbReference type="PANTHER" id="PTHR48081:SF8">
    <property type="entry name" value="ALPHA_BETA HYDROLASE FOLD-3 DOMAIN-CONTAINING PROTEIN-RELATED"/>
    <property type="match status" value="1"/>
</dbReference>
<dbReference type="Proteomes" id="UP001391051">
    <property type="component" value="Unassembled WGS sequence"/>
</dbReference>
<organism evidence="3 4">
    <name type="scientific">Apiospora aurea</name>
    <dbReference type="NCBI Taxonomy" id="335848"/>
    <lineage>
        <taxon>Eukaryota</taxon>
        <taxon>Fungi</taxon>
        <taxon>Dikarya</taxon>
        <taxon>Ascomycota</taxon>
        <taxon>Pezizomycotina</taxon>
        <taxon>Sordariomycetes</taxon>
        <taxon>Xylariomycetidae</taxon>
        <taxon>Amphisphaeriales</taxon>
        <taxon>Apiosporaceae</taxon>
        <taxon>Apiospora</taxon>
    </lineage>
</organism>
<keyword evidence="4" id="KW-1185">Reference proteome</keyword>
<dbReference type="Pfam" id="PF07859">
    <property type="entry name" value="Abhydrolase_3"/>
    <property type="match status" value="1"/>
</dbReference>
<protein>
    <recommendedName>
        <fullName evidence="2">Alpha/beta hydrolase fold-3 domain-containing protein</fullName>
    </recommendedName>
</protein>
<proteinExistence type="predicted"/>
<evidence type="ECO:0000259" key="2">
    <source>
        <dbReference type="Pfam" id="PF07859"/>
    </source>
</evidence>
<dbReference type="EMBL" id="JAQQWE010000007">
    <property type="protein sequence ID" value="KAK7946083.1"/>
    <property type="molecule type" value="Genomic_DNA"/>
</dbReference>
<comment type="caution">
    <text evidence="3">The sequence shown here is derived from an EMBL/GenBank/DDBJ whole genome shotgun (WGS) entry which is preliminary data.</text>
</comment>
<accession>A0ABR1Q253</accession>